<proteinExistence type="predicted"/>
<feature type="region of interest" description="Disordered" evidence="1">
    <location>
        <begin position="617"/>
        <end position="654"/>
    </location>
</feature>
<organism evidence="2 3">
    <name type="scientific">Levilactobacillus namurensis</name>
    <dbReference type="NCBI Taxonomy" id="380393"/>
    <lineage>
        <taxon>Bacteria</taxon>
        <taxon>Bacillati</taxon>
        <taxon>Bacillota</taxon>
        <taxon>Bacilli</taxon>
        <taxon>Lactobacillales</taxon>
        <taxon>Lactobacillaceae</taxon>
        <taxon>Levilactobacillus</taxon>
    </lineage>
</organism>
<dbReference type="EMBL" id="JAVLAM010000002">
    <property type="protein sequence ID" value="MDT7015149.1"/>
    <property type="molecule type" value="Genomic_DNA"/>
</dbReference>
<feature type="compositionally biased region" description="Basic and acidic residues" evidence="1">
    <location>
        <begin position="622"/>
        <end position="654"/>
    </location>
</feature>
<evidence type="ECO:0000313" key="2">
    <source>
        <dbReference type="EMBL" id="MDT7015149.1"/>
    </source>
</evidence>
<dbReference type="Proteomes" id="UP001254075">
    <property type="component" value="Unassembled WGS sequence"/>
</dbReference>
<name>A0AAW8W710_9LACO</name>
<evidence type="ECO:0000256" key="1">
    <source>
        <dbReference type="SAM" id="MobiDB-lite"/>
    </source>
</evidence>
<dbReference type="Pfam" id="PF18555">
    <property type="entry name" value="MobL"/>
    <property type="match status" value="1"/>
</dbReference>
<dbReference type="AlphaFoldDB" id="A0AAW8W710"/>
<reference evidence="2" key="1">
    <citation type="submission" date="2023-08" db="EMBL/GenBank/DDBJ databases">
        <authorList>
            <person name="Page C.A."/>
            <person name="Perez-Diaz I.M."/>
        </authorList>
    </citation>
    <scope>NUCLEOTIDE SEQUENCE</scope>
    <source>
        <strain evidence="2">3.8.38</strain>
    </source>
</reference>
<evidence type="ECO:0000313" key="3">
    <source>
        <dbReference type="Proteomes" id="UP001254075"/>
    </source>
</evidence>
<dbReference type="RefSeq" id="WP_313845592.1">
    <property type="nucleotide sequence ID" value="NZ_JAVLAM010000002.1"/>
</dbReference>
<gene>
    <name evidence="2" type="primary">mobL</name>
    <name evidence="2" type="ORF">RI532_12220</name>
</gene>
<accession>A0AAW8W710</accession>
<protein>
    <submittedName>
        <fullName evidence="2">Relaxase MobL</fullName>
    </submittedName>
</protein>
<dbReference type="InterPro" id="IPR041073">
    <property type="entry name" value="MobL"/>
</dbReference>
<comment type="caution">
    <text evidence="2">The sequence shown here is derived from an EMBL/GenBank/DDBJ whole genome shotgun (WGS) entry which is preliminary data.</text>
</comment>
<sequence>MTKIKRPKNFDPIKPMENNQAAIVSGWKFNSPGSSYSGYLDYTSRQQAVDQDGYHDLLDYTSRKTAVRLDGDNPGSMYSPTFTTQADYLSPKQMRTLQKKLATAEKNKSPLQYGFVSMSTKFLAENNIYQTDGTTNQPLIKQAIRDAMAQLMTNEKLGLTAFWWGNIQFDTNHIHVHLGLSELQSTRRKIQRGPHAGEYAGKLNGVSIQRFKSTFTRQLIRLGNTQEQERIRNLQVQIASNRKDLIKKMSPDDQLLQQIFLKLPRDKRKWYASHDQTPAMQAAIKEARTYIQQYLIHEPEFKTFQAELVRESHLNRQLYGQQAKDTAPGKTKKLEDRLINELFKTIRHEDQFQLSVKSLTQQVTPELMADNRLKINELRRQLDQEKLTDTQHRLLKRELITRKVGYKLQNRSLKLAGIQSESDRLQGMLEKDLNASPSLTTGDRAFLAQQQLFLADFKHCLKTNNVGAEAYDDPVNLQVGKVSGETYDRLMKRLEVELRSVDQVHSHSLLKDVYQVPLTKHQIKKSLRAQMKVLKLKRQLNLQAESKLDKRPQYQQLNKLSEQASSTIRAFTQPTRSGEIHEDRLKRLPTRTIRHKLRSHLSGKVKTTISELRRSNAQLERTAQDEQHSLDQRLEAERQEDYEREQEQNREMRR</sequence>